<protein>
    <recommendedName>
        <fullName evidence="5">B-like cyclin</fullName>
    </recommendedName>
</protein>
<evidence type="ECO:0000256" key="1">
    <source>
        <dbReference type="ARBA" id="ARBA00011177"/>
    </source>
</evidence>
<dbReference type="Pfam" id="PF00134">
    <property type="entry name" value="Cyclin_N"/>
    <property type="match status" value="1"/>
</dbReference>
<evidence type="ECO:0000256" key="3">
    <source>
        <dbReference type="ARBA" id="ARBA00023127"/>
    </source>
</evidence>
<evidence type="ECO:0000256" key="2">
    <source>
        <dbReference type="ARBA" id="ARBA00022618"/>
    </source>
</evidence>
<evidence type="ECO:0000256" key="4">
    <source>
        <dbReference type="ARBA" id="ARBA00023306"/>
    </source>
</evidence>
<evidence type="ECO:0000256" key="6">
    <source>
        <dbReference type="RuleBase" id="RU000383"/>
    </source>
</evidence>
<dbReference type="Pfam" id="PF02984">
    <property type="entry name" value="Cyclin_C"/>
    <property type="match status" value="1"/>
</dbReference>
<dbReference type="CDD" id="cd20544">
    <property type="entry name" value="CYCLIN_AtCycD-like_rpt2"/>
    <property type="match status" value="1"/>
</dbReference>
<dbReference type="SMART" id="SM00385">
    <property type="entry name" value="CYCLIN"/>
    <property type="match status" value="1"/>
</dbReference>
<dbReference type="AlphaFoldDB" id="A0A9I9CG82"/>
<feature type="domain" description="Cyclin-like" evidence="7">
    <location>
        <begin position="177"/>
        <end position="269"/>
    </location>
</feature>
<comment type="subunit">
    <text evidence="1">Interacts with the CDC2 protein kinase to form a serine/threonine kinase holoenzyme complex also known as maturation promoting factor (MPF). The cyclin subunit imparts substrate specificity to the complex.</text>
</comment>
<dbReference type="Gene3D" id="1.10.472.10">
    <property type="entry name" value="Cyclin-like"/>
    <property type="match status" value="2"/>
</dbReference>
<reference evidence="8" key="1">
    <citation type="submission" date="2023-03" db="UniProtKB">
        <authorList>
            <consortium name="EnsemblPlants"/>
        </authorList>
    </citation>
    <scope>IDENTIFICATION</scope>
</reference>
<comment type="similarity">
    <text evidence="6">Belongs to the cyclin family.</text>
</comment>
<dbReference type="Gramene" id="MELO3C003145.2.1">
    <property type="protein sequence ID" value="MELO3C003145.2.1"/>
    <property type="gene ID" value="MELO3C003145.2"/>
</dbReference>
<keyword evidence="2" id="KW-0132">Cell division</keyword>
<evidence type="ECO:0000313" key="8">
    <source>
        <dbReference type="EnsemblPlants" id="MELO3C003145.2.1"/>
    </source>
</evidence>
<accession>A0A9I9CG82</accession>
<dbReference type="InterPro" id="IPR039361">
    <property type="entry name" value="Cyclin"/>
</dbReference>
<dbReference type="EnsemblPlants" id="MELO3C003145.2.1">
    <property type="protein sequence ID" value="MELO3C003145.2.1"/>
    <property type="gene ID" value="MELO3C003145.2"/>
</dbReference>
<proteinExistence type="inferred from homology"/>
<dbReference type="InterPro" id="IPR006671">
    <property type="entry name" value="Cyclin_N"/>
</dbReference>
<dbReference type="PANTHER" id="PTHR10177">
    <property type="entry name" value="CYCLINS"/>
    <property type="match status" value="1"/>
</dbReference>
<dbReference type="InterPro" id="IPR036915">
    <property type="entry name" value="Cyclin-like_sf"/>
</dbReference>
<keyword evidence="4" id="KW-0131">Cell cycle</keyword>
<dbReference type="InterPro" id="IPR013763">
    <property type="entry name" value="Cyclin-like_dom"/>
</dbReference>
<dbReference type="GO" id="GO:0051301">
    <property type="term" value="P:cell division"/>
    <property type="evidence" value="ECO:0007669"/>
    <property type="project" value="UniProtKB-KW"/>
</dbReference>
<name>A0A9I9CG82_CUCME</name>
<evidence type="ECO:0000256" key="5">
    <source>
        <dbReference type="ARBA" id="ARBA00032263"/>
    </source>
</evidence>
<keyword evidence="3 6" id="KW-0195">Cyclin</keyword>
<evidence type="ECO:0000259" key="7">
    <source>
        <dbReference type="SMART" id="SM00385"/>
    </source>
</evidence>
<organism evidence="8">
    <name type="scientific">Cucumis melo</name>
    <name type="common">Muskmelon</name>
    <dbReference type="NCBI Taxonomy" id="3656"/>
    <lineage>
        <taxon>Eukaryota</taxon>
        <taxon>Viridiplantae</taxon>
        <taxon>Streptophyta</taxon>
        <taxon>Embryophyta</taxon>
        <taxon>Tracheophyta</taxon>
        <taxon>Spermatophyta</taxon>
        <taxon>Magnoliopsida</taxon>
        <taxon>eudicotyledons</taxon>
        <taxon>Gunneridae</taxon>
        <taxon>Pentapetalae</taxon>
        <taxon>rosids</taxon>
        <taxon>fabids</taxon>
        <taxon>Cucurbitales</taxon>
        <taxon>Cucurbitaceae</taxon>
        <taxon>Benincaseae</taxon>
        <taxon>Cucumis</taxon>
    </lineage>
</organism>
<dbReference type="InterPro" id="IPR004367">
    <property type="entry name" value="Cyclin_C-dom"/>
</dbReference>
<dbReference type="SUPFAM" id="SSF47954">
    <property type="entry name" value="Cyclin-like"/>
    <property type="match status" value="1"/>
</dbReference>
<sequence>MVRTPSQYIPSSTTLISIENGFSFLLFLLKMLFQNQVEVDGGKSLDLSNYPCIFMRWKEQYFVNVGTDCGLTIAATVLSMASTMTLIVANMDALLCDEDWLSCSTETRDENYHRAMKHGGFDKSITSSVCLTITMKEEDERAVSVCMEKEMSYMPEPYYKEFLESKNLVFVRLRCIQWIIKCRSRWDFSHETVFLAANYLDRFISKNRCKEWKDWMVDLLAIACLSVASKFHETYPPTLTEIQMEDCCMDHDHVFKPSCIERMEMILLEGLEWHLWYPTPYYYIQLLGLKLECFSIEEAHQDQEEEANANDVLMVKIKEFVVGALLDYRAIHFKPSLIALSSICCSLDLIPPIVNSQSSISYFMGLFNQHHKDEMMKCRGIMEAVHSSSSCCPQSPTSVLMKEQ</sequence>